<keyword evidence="4" id="KW-1003">Cell membrane</keyword>
<evidence type="ECO:0000256" key="8">
    <source>
        <dbReference type="ARBA" id="ARBA00038435"/>
    </source>
</evidence>
<feature type="transmembrane region" description="Helical" evidence="10">
    <location>
        <begin position="209"/>
        <end position="229"/>
    </location>
</feature>
<keyword evidence="2" id="KW-0813">Transport</keyword>
<dbReference type="EMBL" id="CP025570">
    <property type="protein sequence ID" value="AZZ39083.1"/>
    <property type="molecule type" value="Genomic_DNA"/>
</dbReference>
<feature type="region of interest" description="Disordered" evidence="9">
    <location>
        <begin position="492"/>
        <end position="514"/>
    </location>
</feature>
<dbReference type="PANTHER" id="PTHR33451">
    <property type="entry name" value="MALATE-2H(+)/NA(+)-LACTATE ANTIPORTER"/>
    <property type="match status" value="1"/>
</dbReference>
<feature type="transmembrane region" description="Helical" evidence="10">
    <location>
        <begin position="382"/>
        <end position="399"/>
    </location>
</feature>
<evidence type="ECO:0000256" key="9">
    <source>
        <dbReference type="SAM" id="MobiDB-lite"/>
    </source>
</evidence>
<reference evidence="13" key="1">
    <citation type="submission" date="2017-12" db="EMBL/GenBank/DDBJ databases">
        <title>Whole genome sequencing of Acidipropionibacterium jensenii strains JS279 and JS280.</title>
        <authorList>
            <person name="Deptula P."/>
            <person name="Laine P."/>
            <person name="Smolander O.-P."/>
            <person name="Paulin L."/>
            <person name="Auvinen P."/>
            <person name="Varmanen P."/>
        </authorList>
    </citation>
    <scope>NUCLEOTIDE SEQUENCE [LARGE SCALE GENOMIC DNA]</scope>
    <source>
        <strain evidence="13">JS280</strain>
    </source>
</reference>
<evidence type="ECO:0000256" key="7">
    <source>
        <dbReference type="ARBA" id="ARBA00023136"/>
    </source>
</evidence>
<dbReference type="KEGG" id="aji:C0Z10_04210"/>
<protein>
    <submittedName>
        <fullName evidence="12">Na+/H+ antiporter NhaC</fullName>
    </submittedName>
</protein>
<sequence>MKGSQPAEAQPKVRQKRDPSIADSLTPLIAMVLLIASSLLIFGLDALDGPIQVALVASCLVAAAVALKNGHPWGEVQAAGQSAMASITSAVFILLSVGALIGTWNLSGTIPTLVSYGLHVLRPEWFYPATALICGIIAMSIGSSWTTVGTIGVGLVGIGSMLGVSPGIAAGAVVSGAYLGDKLSPLSETTILTAQLVKADVMRHIKAQAWTSIPAFDIAVVLFLVIGLFTSGSAQPPAPTSIELEKLDQVFLITPWNLLPLVLLVVLSVRKVPASISLFLAAVFAGISGAILQPRVFSGFVGADHLTPLGAIRATWLAMSSGFSAHTGIADIDRLLSRGGMDSMLLTLWLIIGAVTFGALLDELGLIRRLTDPLLARAKSRGGLYVAVFGSAFGLNIVAGDQYIALVLPARTYRAEFAKRGLAPTNLSRLCADSGTVTSPLVPWNSCGAFMSSALGVSTLLYLPFAFFNILSPLLSLLYGFTGFKIERTSETDLVTESEGAPDPSETSPEDDHH</sequence>
<feature type="transmembrane region" description="Helical" evidence="10">
    <location>
        <begin position="274"/>
        <end position="292"/>
    </location>
</feature>
<evidence type="ECO:0000256" key="5">
    <source>
        <dbReference type="ARBA" id="ARBA00022692"/>
    </source>
</evidence>
<feature type="transmembrane region" description="Helical" evidence="10">
    <location>
        <begin position="125"/>
        <end position="158"/>
    </location>
</feature>
<feature type="transmembrane region" description="Helical" evidence="10">
    <location>
        <begin position="82"/>
        <end position="105"/>
    </location>
</feature>
<evidence type="ECO:0000256" key="4">
    <source>
        <dbReference type="ARBA" id="ARBA00022475"/>
    </source>
</evidence>
<evidence type="ECO:0000256" key="6">
    <source>
        <dbReference type="ARBA" id="ARBA00022989"/>
    </source>
</evidence>
<evidence type="ECO:0000313" key="12">
    <source>
        <dbReference type="EMBL" id="AZZ39083.1"/>
    </source>
</evidence>
<keyword evidence="7 10" id="KW-0472">Membrane</keyword>
<evidence type="ECO:0000259" key="11">
    <source>
        <dbReference type="Pfam" id="PF03553"/>
    </source>
</evidence>
<feature type="transmembrane region" description="Helical" evidence="10">
    <location>
        <begin position="21"/>
        <end position="44"/>
    </location>
</feature>
<dbReference type="InterPro" id="IPR018461">
    <property type="entry name" value="Na/H_Antiport_NhaC-like_C"/>
</dbReference>
<comment type="subcellular location">
    <subcellularLocation>
        <location evidence="1">Cell membrane</location>
        <topology evidence="1">Multi-pass membrane protein</topology>
    </subcellularLocation>
</comment>
<keyword evidence="6 10" id="KW-1133">Transmembrane helix</keyword>
<proteinExistence type="inferred from homology"/>
<dbReference type="RefSeq" id="WP_097798547.1">
    <property type="nucleotide sequence ID" value="NZ_CP025570.1"/>
</dbReference>
<feature type="transmembrane region" description="Helical" evidence="10">
    <location>
        <begin position="460"/>
        <end position="481"/>
    </location>
</feature>
<dbReference type="InterPro" id="IPR052180">
    <property type="entry name" value="NhaC_Na-H+_Antiporter"/>
</dbReference>
<dbReference type="Pfam" id="PF03553">
    <property type="entry name" value="Na_H_antiporter"/>
    <property type="match status" value="1"/>
</dbReference>
<feature type="domain" description="Na+/H+ antiporter NhaC-like C-terminal" evidence="11">
    <location>
        <begin position="176"/>
        <end position="484"/>
    </location>
</feature>
<feature type="transmembrane region" description="Helical" evidence="10">
    <location>
        <begin position="249"/>
        <end position="267"/>
    </location>
</feature>
<dbReference type="AlphaFoldDB" id="A0A3Q9UK70"/>
<evidence type="ECO:0000256" key="2">
    <source>
        <dbReference type="ARBA" id="ARBA00022448"/>
    </source>
</evidence>
<dbReference type="Proteomes" id="UP000285875">
    <property type="component" value="Chromosome"/>
</dbReference>
<evidence type="ECO:0000256" key="3">
    <source>
        <dbReference type="ARBA" id="ARBA00022449"/>
    </source>
</evidence>
<keyword evidence="3" id="KW-0050">Antiport</keyword>
<organism evidence="12 13">
    <name type="scientific">Acidipropionibacterium jensenii</name>
    <dbReference type="NCBI Taxonomy" id="1749"/>
    <lineage>
        <taxon>Bacteria</taxon>
        <taxon>Bacillati</taxon>
        <taxon>Actinomycetota</taxon>
        <taxon>Actinomycetes</taxon>
        <taxon>Propionibacteriales</taxon>
        <taxon>Propionibacteriaceae</taxon>
        <taxon>Acidipropionibacterium</taxon>
    </lineage>
</organism>
<dbReference type="InterPro" id="IPR004770">
    <property type="entry name" value="Na/H_antiport_NhaC"/>
</dbReference>
<evidence type="ECO:0000256" key="10">
    <source>
        <dbReference type="SAM" id="Phobius"/>
    </source>
</evidence>
<evidence type="ECO:0000313" key="13">
    <source>
        <dbReference type="Proteomes" id="UP000285875"/>
    </source>
</evidence>
<dbReference type="GO" id="GO:0005886">
    <property type="term" value="C:plasma membrane"/>
    <property type="evidence" value="ECO:0007669"/>
    <property type="project" value="UniProtKB-SubCell"/>
</dbReference>
<feature type="transmembrane region" description="Helical" evidence="10">
    <location>
        <begin position="50"/>
        <end position="70"/>
    </location>
</feature>
<dbReference type="NCBIfam" id="TIGR00931">
    <property type="entry name" value="antiport_nhaC"/>
    <property type="match status" value="1"/>
</dbReference>
<comment type="similarity">
    <text evidence="8">Belongs to the NhaC Na(+)/H(+) (TC 2.A.35) antiporter family.</text>
</comment>
<evidence type="ECO:0000256" key="1">
    <source>
        <dbReference type="ARBA" id="ARBA00004651"/>
    </source>
</evidence>
<dbReference type="PANTHER" id="PTHR33451:SF3">
    <property type="entry name" value="MALATE-2H(+)_NA(+)-LACTATE ANTIPORTER"/>
    <property type="match status" value="1"/>
</dbReference>
<gene>
    <name evidence="12" type="primary">nhaC</name>
    <name evidence="12" type="ORF">C0Z10_04210</name>
</gene>
<feature type="transmembrane region" description="Helical" evidence="10">
    <location>
        <begin position="343"/>
        <end position="361"/>
    </location>
</feature>
<accession>A0A3Q9UK70</accession>
<dbReference type="GO" id="GO:0015297">
    <property type="term" value="F:antiporter activity"/>
    <property type="evidence" value="ECO:0007669"/>
    <property type="project" value="UniProtKB-KW"/>
</dbReference>
<keyword evidence="5 10" id="KW-0812">Transmembrane</keyword>
<name>A0A3Q9UK70_9ACTN</name>